<evidence type="ECO:0000256" key="1">
    <source>
        <dbReference type="ARBA" id="ARBA00004123"/>
    </source>
</evidence>
<proteinExistence type="evidence at transcript level"/>
<dbReference type="PANTHER" id="PTHR46266:SF3">
    <property type="entry name" value="TRANSCRIPTION FACTOR EGL1"/>
    <property type="match status" value="1"/>
</dbReference>
<dbReference type="InterPro" id="IPR036638">
    <property type="entry name" value="HLH_DNA-bd_sf"/>
</dbReference>
<dbReference type="AlphaFoldDB" id="A0A7U3S1G8"/>
<reference evidence="9" key="1">
    <citation type="submission" date="2020-07" db="EMBL/GenBank/DDBJ databases">
        <authorList>
            <person name="Lin R.-C."/>
            <person name="Rausher M.D."/>
        </authorList>
    </citation>
    <scope>NUCLEOTIDE SEQUENCE</scope>
    <source>
        <tissue evidence="8">Pink background</tissue>
        <tissue evidence="9">White cup</tissue>
    </source>
</reference>
<dbReference type="GO" id="GO:0080090">
    <property type="term" value="P:regulation of primary metabolic process"/>
    <property type="evidence" value="ECO:0007669"/>
    <property type="project" value="UniProtKB-ARBA"/>
</dbReference>
<keyword evidence="6" id="KW-0539">Nucleus</keyword>
<gene>
    <name evidence="9" type="primary">bHLH2</name>
</gene>
<evidence type="ECO:0000256" key="6">
    <source>
        <dbReference type="ARBA" id="ARBA00023242"/>
    </source>
</evidence>
<dbReference type="GO" id="GO:0005634">
    <property type="term" value="C:nucleus"/>
    <property type="evidence" value="ECO:0007669"/>
    <property type="project" value="UniProtKB-SubCell"/>
</dbReference>
<dbReference type="InterPro" id="IPR025610">
    <property type="entry name" value="MYC/MYB_N"/>
</dbReference>
<evidence type="ECO:0000313" key="8">
    <source>
        <dbReference type="EMBL" id="QPB72533.1"/>
    </source>
</evidence>
<evidence type="ECO:0000259" key="7">
    <source>
        <dbReference type="PROSITE" id="PS50888"/>
    </source>
</evidence>
<dbReference type="Pfam" id="PF14215">
    <property type="entry name" value="bHLH-MYC_N"/>
    <property type="match status" value="1"/>
</dbReference>
<protein>
    <submittedName>
        <fullName evidence="9">Basic helix-loop-helix transcription factor</fullName>
    </submittedName>
</protein>
<accession>A0A7U3S1G8</accession>
<evidence type="ECO:0000256" key="5">
    <source>
        <dbReference type="ARBA" id="ARBA00023163"/>
    </source>
</evidence>
<keyword evidence="3" id="KW-0238">DNA-binding</keyword>
<evidence type="ECO:0000256" key="3">
    <source>
        <dbReference type="ARBA" id="ARBA00023125"/>
    </source>
</evidence>
<keyword evidence="4" id="KW-0010">Activator</keyword>
<dbReference type="Pfam" id="PF22754">
    <property type="entry name" value="bHLH-TF_ACT-like_plant"/>
    <property type="match status" value="1"/>
</dbReference>
<dbReference type="EMBL" id="MT796892">
    <property type="protein sequence ID" value="QPB72533.1"/>
    <property type="molecule type" value="mRNA"/>
</dbReference>
<sequence length="533" mass="59414">MALNQGSVPENLKEQLSLAVRNIQWSYAIFWSISATQPGVLEWGEGYYNGDIKTRKTIQAVEFNAEELGLQRSEQLRELYDSLSAGESSPHCKRPCAALSPEDLSDAEWYYLVCMSFVFDFGQCLPGRTLATGEHFWLCNAHSADSKIFTRSLLAKSASIQTIVCFPYLGGVIELGTTEQVMDDLGIIQRIKDSYLEIPLSVCVKKPDPDTHHTGNVDLPYDNNICITDVVPVLPRLDIASSNIGSTDLDIPEDSFIIEAMNDAGDCISHTFVELGNSGPILKEENAVEPTTDDLFYESVISSLVNSQDWLGSGPRSRKHESSFVKWKKGGLLNVRRTRASESQKLLKRSLFEVPKMHRVESKISERFQTLNSIVPSITNVDEVSILDSTIDYLNELKKRVDDLESCRLDLKELAAGPTKNILETSEQTSDNYESVSTTPTRTKRKIRDHDQTTLTVSVTGKVVQIDVKCSWREGLLLEIIEALRNLRLDSHAVQSSIIEGVLFLNMKCKLCGSLISSAGLIRQKLEKVVGRS</sequence>
<reference evidence="9" key="2">
    <citation type="journal article" date="2021" name="New">
        <title>R2R3-MYB genes control petal pigmentation patterning in Clarkia gracilis ssp. sonomensis (Onagraceae).</title>
        <authorList>
            <person name="Lin R.C."/>
            <person name="Rausher M.D."/>
        </authorList>
    </citation>
    <scope>NUCLEOTIDE SEQUENCE</scope>
    <source>
        <tissue evidence="8">Pink background</tissue>
        <tissue evidence="9">White cup</tissue>
    </source>
</reference>
<dbReference type="InterPro" id="IPR011598">
    <property type="entry name" value="bHLH_dom"/>
</dbReference>
<evidence type="ECO:0000256" key="4">
    <source>
        <dbReference type="ARBA" id="ARBA00023159"/>
    </source>
</evidence>
<evidence type="ECO:0000313" key="9">
    <source>
        <dbReference type="EMBL" id="QPB72534.1"/>
    </source>
</evidence>
<keyword evidence="5" id="KW-0804">Transcription</keyword>
<dbReference type="SUPFAM" id="SSF47459">
    <property type="entry name" value="HLH, helix-loop-helix DNA-binding domain"/>
    <property type="match status" value="1"/>
</dbReference>
<dbReference type="EMBL" id="MT796893">
    <property type="protein sequence ID" value="QPB72534.1"/>
    <property type="molecule type" value="mRNA"/>
</dbReference>
<dbReference type="InterPro" id="IPR054502">
    <property type="entry name" value="bHLH-TF_ACT-like_plant"/>
</dbReference>
<organism evidence="9">
    <name type="scientific">Clarkia gracilis subsp. sonomensis</name>
    <dbReference type="NCBI Taxonomy" id="1906248"/>
    <lineage>
        <taxon>Eukaryota</taxon>
        <taxon>Viridiplantae</taxon>
        <taxon>Streptophyta</taxon>
        <taxon>Embryophyta</taxon>
        <taxon>Tracheophyta</taxon>
        <taxon>Spermatophyta</taxon>
        <taxon>Magnoliopsida</taxon>
        <taxon>eudicotyledons</taxon>
        <taxon>Gunneridae</taxon>
        <taxon>Pentapetalae</taxon>
        <taxon>rosids</taxon>
        <taxon>malvids</taxon>
        <taxon>Myrtales</taxon>
        <taxon>Onagraceae</taxon>
        <taxon>Onagroideae</taxon>
        <taxon>Onagreae</taxon>
        <taxon>Clarkia</taxon>
    </lineage>
</organism>
<comment type="subcellular location">
    <subcellularLocation>
        <location evidence="1">Nucleus</location>
    </subcellularLocation>
</comment>
<dbReference type="GO" id="GO:0046983">
    <property type="term" value="F:protein dimerization activity"/>
    <property type="evidence" value="ECO:0007669"/>
    <property type="project" value="InterPro"/>
</dbReference>
<feature type="domain" description="BHLH" evidence="7">
    <location>
        <begin position="348"/>
        <end position="397"/>
    </location>
</feature>
<name>A0A7U3S1G8_9MYRT</name>
<dbReference type="PROSITE" id="PS50888">
    <property type="entry name" value="BHLH"/>
    <property type="match status" value="1"/>
</dbReference>
<dbReference type="Gene3D" id="4.10.280.10">
    <property type="entry name" value="Helix-loop-helix DNA-binding domain"/>
    <property type="match status" value="1"/>
</dbReference>
<keyword evidence="2" id="KW-0805">Transcription regulation</keyword>
<dbReference type="PANTHER" id="PTHR46266">
    <property type="entry name" value="TRANSCRIPTION FACTOR TT8"/>
    <property type="match status" value="1"/>
</dbReference>
<evidence type="ECO:0000256" key="2">
    <source>
        <dbReference type="ARBA" id="ARBA00023015"/>
    </source>
</evidence>